<evidence type="ECO:0000256" key="3">
    <source>
        <dbReference type="ARBA" id="ARBA00022679"/>
    </source>
</evidence>
<comment type="cofactor">
    <cofactor evidence="1">
        <name>pyridoxal 5'-phosphate</name>
        <dbReference type="ChEBI" id="CHEBI:597326"/>
    </cofactor>
</comment>
<dbReference type="EMBL" id="CAEZTT010000111">
    <property type="protein sequence ID" value="CAB4580911.1"/>
    <property type="molecule type" value="Genomic_DNA"/>
</dbReference>
<gene>
    <name evidence="7" type="ORF">UFOPK1726_00916</name>
</gene>
<proteinExistence type="predicted"/>
<dbReference type="AlphaFoldDB" id="A0A6J6EWJ2"/>
<dbReference type="GO" id="GO:0030170">
    <property type="term" value="F:pyridoxal phosphate binding"/>
    <property type="evidence" value="ECO:0007669"/>
    <property type="project" value="InterPro"/>
</dbReference>
<evidence type="ECO:0000256" key="2">
    <source>
        <dbReference type="ARBA" id="ARBA00012239"/>
    </source>
</evidence>
<evidence type="ECO:0000259" key="6">
    <source>
        <dbReference type="Pfam" id="PF00266"/>
    </source>
</evidence>
<feature type="domain" description="Aminotransferase class V" evidence="6">
    <location>
        <begin position="27"/>
        <end position="409"/>
    </location>
</feature>
<dbReference type="NCBIfam" id="TIGR01979">
    <property type="entry name" value="sufS"/>
    <property type="match status" value="1"/>
</dbReference>
<comment type="catalytic activity">
    <reaction evidence="5">
        <text>(sulfur carrier)-H + L-cysteine = (sulfur carrier)-SH + L-alanine</text>
        <dbReference type="Rhea" id="RHEA:43892"/>
        <dbReference type="Rhea" id="RHEA-COMP:14737"/>
        <dbReference type="Rhea" id="RHEA-COMP:14739"/>
        <dbReference type="ChEBI" id="CHEBI:29917"/>
        <dbReference type="ChEBI" id="CHEBI:35235"/>
        <dbReference type="ChEBI" id="CHEBI:57972"/>
        <dbReference type="ChEBI" id="CHEBI:64428"/>
        <dbReference type="EC" id="2.8.1.7"/>
    </reaction>
</comment>
<dbReference type="SUPFAM" id="SSF53383">
    <property type="entry name" value="PLP-dependent transferases"/>
    <property type="match status" value="1"/>
</dbReference>
<reference evidence="7" key="1">
    <citation type="submission" date="2020-05" db="EMBL/GenBank/DDBJ databases">
        <authorList>
            <person name="Chiriac C."/>
            <person name="Salcher M."/>
            <person name="Ghai R."/>
            <person name="Kavagutti S V."/>
        </authorList>
    </citation>
    <scope>NUCLEOTIDE SEQUENCE</scope>
</reference>
<evidence type="ECO:0000256" key="5">
    <source>
        <dbReference type="ARBA" id="ARBA00050776"/>
    </source>
</evidence>
<name>A0A6J6EWJ2_9ZZZZ</name>
<dbReference type="InterPro" id="IPR015424">
    <property type="entry name" value="PyrdxlP-dep_Trfase"/>
</dbReference>
<evidence type="ECO:0000256" key="1">
    <source>
        <dbReference type="ARBA" id="ARBA00001933"/>
    </source>
</evidence>
<dbReference type="CDD" id="cd06453">
    <property type="entry name" value="SufS_like"/>
    <property type="match status" value="1"/>
</dbReference>
<dbReference type="InterPro" id="IPR015421">
    <property type="entry name" value="PyrdxlP-dep_Trfase_major"/>
</dbReference>
<dbReference type="EC" id="2.8.1.7" evidence="2"/>
<dbReference type="Gene3D" id="3.40.640.10">
    <property type="entry name" value="Type I PLP-dependent aspartate aminotransferase-like (Major domain)"/>
    <property type="match status" value="1"/>
</dbReference>
<dbReference type="PANTHER" id="PTHR43586">
    <property type="entry name" value="CYSTEINE DESULFURASE"/>
    <property type="match status" value="1"/>
</dbReference>
<sequence length="423" mass="45886">MSFDLANKVRPDFPILDRIVRGGNALVYLDSAATSQKPNQVIDAEAQYYREINATIHRSGHELGELASAAYEEARQNIAGFVGAKAQNLIFTKNATEGLNLVAYAFLNATLMHRNGQTKYAQYALNPGDVILLTEMEHHANMVPWQHIAQLTGAAIKYIPVSDDGVLELSEDLFTNNCKIIAVTHQSNVLGTINDVAKIAEYANAIGAHLILDACQSVPHLPTNLENLNVAAAAWSGHKMLGPTGVGCLFLSDDLLLGLPPFLLGGNMIENVTFEKSTYRSDNGKFEAGTMNIAQVIGLSAAATYLSEIGLDRVHQHEVGLTRKALTALLEMPGIRVLGPSEMSIRGGLISFEVNGVHPHDVSQYLDANGIAIRAGHHCAWPLHRRLGAVASSRASFYLYNTEAEVEQFLAAVSEIRSYFKVA</sequence>
<dbReference type="InterPro" id="IPR000192">
    <property type="entry name" value="Aminotrans_V_dom"/>
</dbReference>
<dbReference type="InterPro" id="IPR015422">
    <property type="entry name" value="PyrdxlP-dep_Trfase_small"/>
</dbReference>
<dbReference type="Pfam" id="PF00266">
    <property type="entry name" value="Aminotran_5"/>
    <property type="match status" value="1"/>
</dbReference>
<accession>A0A6J6EWJ2</accession>
<protein>
    <recommendedName>
        <fullName evidence="2">cysteine desulfurase</fullName>
        <ecNumber evidence="2">2.8.1.7</ecNumber>
    </recommendedName>
</protein>
<organism evidence="7">
    <name type="scientific">freshwater metagenome</name>
    <dbReference type="NCBI Taxonomy" id="449393"/>
    <lineage>
        <taxon>unclassified sequences</taxon>
        <taxon>metagenomes</taxon>
        <taxon>ecological metagenomes</taxon>
    </lineage>
</organism>
<evidence type="ECO:0000256" key="4">
    <source>
        <dbReference type="ARBA" id="ARBA00022898"/>
    </source>
</evidence>
<dbReference type="GO" id="GO:0031071">
    <property type="term" value="F:cysteine desulfurase activity"/>
    <property type="evidence" value="ECO:0007669"/>
    <property type="project" value="UniProtKB-EC"/>
</dbReference>
<keyword evidence="4" id="KW-0663">Pyridoxal phosphate</keyword>
<keyword evidence="3" id="KW-0808">Transferase</keyword>
<dbReference type="PANTHER" id="PTHR43586:SF8">
    <property type="entry name" value="CYSTEINE DESULFURASE 1, CHLOROPLASTIC"/>
    <property type="match status" value="1"/>
</dbReference>
<evidence type="ECO:0000313" key="7">
    <source>
        <dbReference type="EMBL" id="CAB4580911.1"/>
    </source>
</evidence>
<dbReference type="Gene3D" id="3.90.1150.10">
    <property type="entry name" value="Aspartate Aminotransferase, domain 1"/>
    <property type="match status" value="1"/>
</dbReference>
<dbReference type="InterPro" id="IPR010970">
    <property type="entry name" value="Cys_dSase_SufS"/>
</dbReference>
<dbReference type="GO" id="GO:0006534">
    <property type="term" value="P:cysteine metabolic process"/>
    <property type="evidence" value="ECO:0007669"/>
    <property type="project" value="InterPro"/>
</dbReference>